<dbReference type="RefSeq" id="WP_238250511.1">
    <property type="nucleotide sequence ID" value="NZ_BPQX01000043.1"/>
</dbReference>
<comment type="caution">
    <text evidence="1">The sequence shown here is derived from an EMBL/GenBank/DDBJ whole genome shotgun (WGS) entry which is preliminary data.</text>
</comment>
<name>A0ABU0HPE8_9HYPH</name>
<proteinExistence type="predicted"/>
<evidence type="ECO:0008006" key="3">
    <source>
        <dbReference type="Google" id="ProtNLM"/>
    </source>
</evidence>
<protein>
    <recommendedName>
        <fullName evidence="3">Transcriptional regulator</fullName>
    </recommendedName>
</protein>
<sequence>MQMAAINASLILSLAVPAELMEADAMRLEFGQNDDWIVDPKDLSTRFGVSASYLKHLKTLGEVHASIEPADETLPKVTRVKVRMLNRVWRGTFDEVGDLIHEELY</sequence>
<dbReference type="Proteomes" id="UP001236369">
    <property type="component" value="Unassembled WGS sequence"/>
</dbReference>
<keyword evidence="2" id="KW-1185">Reference proteome</keyword>
<evidence type="ECO:0000313" key="2">
    <source>
        <dbReference type="Proteomes" id="UP001236369"/>
    </source>
</evidence>
<dbReference type="EMBL" id="JAUSVV010000010">
    <property type="protein sequence ID" value="MDQ0444181.1"/>
    <property type="molecule type" value="Genomic_DNA"/>
</dbReference>
<gene>
    <name evidence="1" type="ORF">QO016_003691</name>
</gene>
<organism evidence="1 2">
    <name type="scientific">Methylobacterium persicinum</name>
    <dbReference type="NCBI Taxonomy" id="374426"/>
    <lineage>
        <taxon>Bacteria</taxon>
        <taxon>Pseudomonadati</taxon>
        <taxon>Pseudomonadota</taxon>
        <taxon>Alphaproteobacteria</taxon>
        <taxon>Hyphomicrobiales</taxon>
        <taxon>Methylobacteriaceae</taxon>
        <taxon>Methylobacterium</taxon>
    </lineage>
</organism>
<evidence type="ECO:0000313" key="1">
    <source>
        <dbReference type="EMBL" id="MDQ0444181.1"/>
    </source>
</evidence>
<accession>A0ABU0HPE8</accession>
<reference evidence="1 2" key="1">
    <citation type="submission" date="2023-07" db="EMBL/GenBank/DDBJ databases">
        <title>Genomic Encyclopedia of Type Strains, Phase IV (KMG-IV): sequencing the most valuable type-strain genomes for metagenomic binning, comparative biology and taxonomic classification.</title>
        <authorList>
            <person name="Goeker M."/>
        </authorList>
    </citation>
    <scope>NUCLEOTIDE SEQUENCE [LARGE SCALE GENOMIC DNA]</scope>
    <source>
        <strain evidence="1 2">DSM 19562</strain>
    </source>
</reference>